<comment type="caution">
    <text evidence="1">The sequence shown here is derived from an EMBL/GenBank/DDBJ whole genome shotgun (WGS) entry which is preliminary data.</text>
</comment>
<protein>
    <submittedName>
        <fullName evidence="1">Uncharacterized protein</fullName>
    </submittedName>
</protein>
<proteinExistence type="predicted"/>
<evidence type="ECO:0000313" key="1">
    <source>
        <dbReference type="EMBL" id="MFC3579133.1"/>
    </source>
</evidence>
<name>A0ABV7SRP5_9SPHN</name>
<organism evidence="1 2">
    <name type="scientific">Sphingomonas hylomeconis</name>
    <dbReference type="NCBI Taxonomy" id="1395958"/>
    <lineage>
        <taxon>Bacteria</taxon>
        <taxon>Pseudomonadati</taxon>
        <taxon>Pseudomonadota</taxon>
        <taxon>Alphaproteobacteria</taxon>
        <taxon>Sphingomonadales</taxon>
        <taxon>Sphingomonadaceae</taxon>
        <taxon>Sphingomonas</taxon>
    </lineage>
</organism>
<dbReference type="Proteomes" id="UP001595713">
    <property type="component" value="Unassembled WGS sequence"/>
</dbReference>
<gene>
    <name evidence="1" type="ORF">ACFONA_03060</name>
</gene>
<accession>A0ABV7SRP5</accession>
<sequence>MKTLPSAAMAEIVAGTAIEVGAVEILCDPPVRVWGGPWPIEIEGEEYIGIGDRGLARVSAGALGSAAQDVTLQLSGVDPDVLPLLEAEELRAAPAVLRRLIFSGAGALLDVQVFTRGRIDQVTSQDIPGSTATITAKIEGAARGLRRRGGRMRTDADQRLVKPLDGGLRAIGYSFNKTLYWGGKPPQRAGVAAGGSLRDMLVQKIQKL</sequence>
<dbReference type="RefSeq" id="WP_261295913.1">
    <property type="nucleotide sequence ID" value="NZ_JANQBK010000023.1"/>
</dbReference>
<reference evidence="2" key="1">
    <citation type="journal article" date="2019" name="Int. J. Syst. Evol. Microbiol.">
        <title>The Global Catalogue of Microorganisms (GCM) 10K type strain sequencing project: providing services to taxonomists for standard genome sequencing and annotation.</title>
        <authorList>
            <consortium name="The Broad Institute Genomics Platform"/>
            <consortium name="The Broad Institute Genome Sequencing Center for Infectious Disease"/>
            <person name="Wu L."/>
            <person name="Ma J."/>
        </authorList>
    </citation>
    <scope>NUCLEOTIDE SEQUENCE [LARGE SCALE GENOMIC DNA]</scope>
    <source>
        <strain evidence="2">KCTC 42739</strain>
    </source>
</reference>
<dbReference type="EMBL" id="JBHRXP010000001">
    <property type="protein sequence ID" value="MFC3579133.1"/>
    <property type="molecule type" value="Genomic_DNA"/>
</dbReference>
<keyword evidence="2" id="KW-1185">Reference proteome</keyword>
<evidence type="ECO:0000313" key="2">
    <source>
        <dbReference type="Proteomes" id="UP001595713"/>
    </source>
</evidence>